<dbReference type="HAMAP" id="MF_01159">
    <property type="entry name" value="YabA"/>
    <property type="match status" value="1"/>
</dbReference>
<feature type="region of interest" description="Disordered" evidence="7">
    <location>
        <begin position="50"/>
        <end position="88"/>
    </location>
</feature>
<dbReference type="OrthoDB" id="2112130at2"/>
<accession>A0A239UHI7</accession>
<evidence type="ECO:0000256" key="1">
    <source>
        <dbReference type="ARBA" id="ARBA00022490"/>
    </source>
</evidence>
<dbReference type="GO" id="GO:0008156">
    <property type="term" value="P:negative regulation of DNA replication"/>
    <property type="evidence" value="ECO:0007669"/>
    <property type="project" value="UniProtKB-UniRule"/>
</dbReference>
<evidence type="ECO:0000256" key="6">
    <source>
        <dbReference type="HAMAP-Rule" id="MF_01159"/>
    </source>
</evidence>
<organism evidence="8 9">
    <name type="scientific">Staphylococcus piscifermentans</name>
    <dbReference type="NCBI Taxonomy" id="70258"/>
    <lineage>
        <taxon>Bacteria</taxon>
        <taxon>Bacillati</taxon>
        <taxon>Bacillota</taxon>
        <taxon>Bacilli</taxon>
        <taxon>Bacillales</taxon>
        <taxon>Staphylococcaceae</taxon>
        <taxon>Staphylococcus</taxon>
    </lineage>
</organism>
<evidence type="ECO:0000256" key="7">
    <source>
        <dbReference type="SAM" id="MobiDB-lite"/>
    </source>
</evidence>
<feature type="binding site" evidence="6">
    <location>
        <position position="121"/>
    </location>
    <ligand>
        <name>Zn(2+)</name>
        <dbReference type="ChEBI" id="CHEBI:29105"/>
    </ligand>
</feature>
<evidence type="ECO:0000313" key="8">
    <source>
        <dbReference type="EMBL" id="GEP85236.1"/>
    </source>
</evidence>
<keyword evidence="1 6" id="KW-0963">Cytoplasm</keyword>
<dbReference type="GO" id="GO:0043590">
    <property type="term" value="C:bacterial nucleoid"/>
    <property type="evidence" value="ECO:0007669"/>
    <property type="project" value="UniProtKB-UniRule"/>
</dbReference>
<dbReference type="EMBL" id="BKAR01000024">
    <property type="protein sequence ID" value="GEP85236.1"/>
    <property type="molecule type" value="Genomic_DNA"/>
</dbReference>
<comment type="subcellular location">
    <subcellularLocation>
        <location evidence="6">Cytoplasm</location>
        <location evidence="6">Nucleoid</location>
    </subcellularLocation>
    <text evidence="6">Localizes in tight foci, which correspond to the replisome at mid-cell throughout the cell cycle.</text>
</comment>
<feature type="binding site" evidence="6">
    <location>
        <position position="104"/>
    </location>
    <ligand>
        <name>Zn(2+)</name>
        <dbReference type="ChEBI" id="CHEBI:29105"/>
    </ligand>
</feature>
<keyword evidence="3 6" id="KW-0479">Metal-binding</keyword>
<evidence type="ECO:0000313" key="9">
    <source>
        <dbReference type="Proteomes" id="UP000321736"/>
    </source>
</evidence>
<keyword evidence="5 6" id="KW-0236">DNA replication inhibitor</keyword>
<dbReference type="AlphaFoldDB" id="A0A239UHI7"/>
<reference evidence="8 9" key="1">
    <citation type="submission" date="2019-07" db="EMBL/GenBank/DDBJ databases">
        <title>Whole genome shotgun sequence of Staphylococcus piscifermentans NBRC 109625.</title>
        <authorList>
            <person name="Hosoyama A."/>
            <person name="Uohara A."/>
            <person name="Ohji S."/>
            <person name="Ichikawa N."/>
        </authorList>
    </citation>
    <scope>NUCLEOTIDE SEQUENCE [LARGE SCALE GENOMIC DNA]</scope>
    <source>
        <strain evidence="8 9">NBRC 109625</strain>
    </source>
</reference>
<comment type="caution">
    <text evidence="8">The sequence shown here is derived from an EMBL/GenBank/DDBJ whole genome shotgun (WGS) entry which is preliminary data.</text>
</comment>
<evidence type="ECO:0000256" key="4">
    <source>
        <dbReference type="ARBA" id="ARBA00022833"/>
    </source>
</evidence>
<comment type="subunit">
    <text evidence="6">Homotetramer. Interacts with both DnaA and DnaN, acting as a bridge between these two proteins.</text>
</comment>
<dbReference type="NCBIfam" id="NF009641">
    <property type="entry name" value="PRK13169.1-2"/>
    <property type="match status" value="1"/>
</dbReference>
<evidence type="ECO:0000256" key="5">
    <source>
        <dbReference type="ARBA" id="ARBA00022880"/>
    </source>
</evidence>
<evidence type="ECO:0000256" key="3">
    <source>
        <dbReference type="ARBA" id="ARBA00022723"/>
    </source>
</evidence>
<dbReference type="GO" id="GO:0006260">
    <property type="term" value="P:DNA replication"/>
    <property type="evidence" value="ECO:0007669"/>
    <property type="project" value="UniProtKB-KW"/>
</dbReference>
<keyword evidence="2 6" id="KW-0235">DNA replication</keyword>
<feature type="binding site" evidence="6">
    <location>
        <position position="118"/>
    </location>
    <ligand>
        <name>Zn(2+)</name>
        <dbReference type="ChEBI" id="CHEBI:29105"/>
    </ligand>
</feature>
<feature type="binding site" evidence="6">
    <location>
        <position position="102"/>
    </location>
    <ligand>
        <name>Zn(2+)</name>
        <dbReference type="ChEBI" id="CHEBI:29105"/>
    </ligand>
</feature>
<evidence type="ECO:0000256" key="2">
    <source>
        <dbReference type="ARBA" id="ARBA00022705"/>
    </source>
</evidence>
<dbReference type="InterPro" id="IPR010377">
    <property type="entry name" value="YabA"/>
</dbReference>
<feature type="compositionally biased region" description="Basic and acidic residues" evidence="7">
    <location>
        <begin position="53"/>
        <end position="80"/>
    </location>
</feature>
<protein>
    <recommendedName>
        <fullName evidence="6">Replication initiation control protein YabA</fullName>
    </recommendedName>
</protein>
<comment type="similarity">
    <text evidence="6">Belongs to the YabA family.</text>
</comment>
<proteinExistence type="inferred from homology"/>
<dbReference type="Proteomes" id="UP000321736">
    <property type="component" value="Unassembled WGS sequence"/>
</dbReference>
<dbReference type="GO" id="GO:0008270">
    <property type="term" value="F:zinc ion binding"/>
    <property type="evidence" value="ECO:0007669"/>
    <property type="project" value="UniProtKB-UniRule"/>
</dbReference>
<sequence length="129" mass="15180">MDRRDLMERLMRLESNVQNLYQEMAELKTIAMELVEENVALEVENNHLKRLIGRSEEHEGRSETEDRNGASEFKEETETHPHKKHRVSSKENLAILYQEGFHICKGDLFGKHRHGEDCLFCLQTLEEQS</sequence>
<dbReference type="Pfam" id="PF06156">
    <property type="entry name" value="YabA"/>
    <property type="match status" value="1"/>
</dbReference>
<comment type="cofactor">
    <cofactor evidence="6">
        <name>Zn(2+)</name>
        <dbReference type="ChEBI" id="CHEBI:29105"/>
    </cofactor>
    <text evidence="6">Binds 1 zinc ion per subunit.</text>
</comment>
<dbReference type="PIRSF" id="PIRSF021439">
    <property type="entry name" value="DUF972"/>
    <property type="match status" value="1"/>
</dbReference>
<dbReference type="RefSeq" id="WP_095106971.1">
    <property type="nucleotide sequence ID" value="NZ_BKAR01000024.1"/>
</dbReference>
<gene>
    <name evidence="6" type="primary">yabA</name>
    <name evidence="8" type="ORF">SPI02_18210</name>
</gene>
<name>A0A239UHI7_9STAP</name>
<keyword evidence="4 6" id="KW-0862">Zinc</keyword>
<keyword evidence="9" id="KW-1185">Reference proteome</keyword>
<comment type="function">
    <text evidence="6">Involved in control of chromosome replication initiation. Inhibits the cooperative binding of DnaA to the oriC region, thus negatively regulating initiation of chromosome replication. Inhibits the ability of DnaA-ATP to form a helix on DNA; does not disassemble preformed DnaA-DNA helices. Decreases the residence time of DnaA on the chromosome at its binding sites (oriC, replication forks and promoter-binding sites). Tethers DnaA to the replication machinery via the DNA polymerase beta sliding clamp subunit (dnaN). Associates with oriC and other DnaA targets on the chromosome in a DnaA-dependent manner.</text>
</comment>